<reference evidence="2" key="1">
    <citation type="submission" date="2017-09" db="EMBL/GenBank/DDBJ databases">
        <title>Contemporary evolution of a Lepidopteran species, Heliothis virescens, in response to modern agricultural practices.</title>
        <authorList>
            <person name="Fritz M.L."/>
            <person name="Deyonke A.M."/>
            <person name="Papanicolaou A."/>
            <person name="Micinski S."/>
            <person name="Westbrook J."/>
            <person name="Gould F."/>
        </authorList>
    </citation>
    <scope>NUCLEOTIDE SEQUENCE [LARGE SCALE GENOMIC DNA]</scope>
    <source>
        <strain evidence="2">HvINT-</strain>
        <tissue evidence="2">Whole body</tissue>
    </source>
</reference>
<comment type="caution">
    <text evidence="2">The sequence shown here is derived from an EMBL/GenBank/DDBJ whole genome shotgun (WGS) entry which is preliminary data.</text>
</comment>
<name>A0A2A4K232_HELVI</name>
<feature type="region of interest" description="Disordered" evidence="1">
    <location>
        <begin position="140"/>
        <end position="165"/>
    </location>
</feature>
<sequence>MILSEIEADKSREFKIDADVVNQPGPVSKKPIEPIIPNSPTDIPTARHVKKTTTTTTTTKQTNGSVNSVESSNSYEQIPIKQTLSKPTSTKPTRSRRPRRISFKTTKKLKTTIATTSATMNTKMEPKHIEPEIIFVDTHKKTKNRTQRKRKPRIMPEMALEQPTKEIKTRINVKDNLNNADEDTKQSKYIRELKNKSKSSKKNWQSPPTTPKKELDSEEANSKQNQTTVEHKRGVNASMEMSDDDAALTKDLFKTSVLRQAYGDACLKLVVRKCYKACKMTLRSSCRALGCKSDVKSEFKRHYKTGCDKHFEDSSSLSFRRILKTEGVHADLTRAGYLSVVCQRHMEAVVTASTTKGNVTPAQTTQAQNKHLELNILRDRYEKACAKISQNKCRGACNYAQNATCVKFECSKRLKKNFKRNCGTQCRIAYTNPGHDSGSDYGSGSDDSYSDGSDYSGDSDDSDDDES</sequence>
<feature type="region of interest" description="Disordered" evidence="1">
    <location>
        <begin position="193"/>
        <end position="240"/>
    </location>
</feature>
<feature type="region of interest" description="Disordered" evidence="1">
    <location>
        <begin position="17"/>
        <end position="100"/>
    </location>
</feature>
<evidence type="ECO:0000256" key="1">
    <source>
        <dbReference type="SAM" id="MobiDB-lite"/>
    </source>
</evidence>
<proteinExistence type="predicted"/>
<gene>
    <name evidence="2" type="ORF">B5V51_5689</name>
</gene>
<feature type="compositionally biased region" description="Acidic residues" evidence="1">
    <location>
        <begin position="457"/>
        <end position="467"/>
    </location>
</feature>
<feature type="compositionally biased region" description="Low complexity" evidence="1">
    <location>
        <begin position="52"/>
        <end position="76"/>
    </location>
</feature>
<feature type="compositionally biased region" description="Low complexity" evidence="1">
    <location>
        <begin position="439"/>
        <end position="456"/>
    </location>
</feature>
<evidence type="ECO:0000313" key="2">
    <source>
        <dbReference type="EMBL" id="PCG77988.1"/>
    </source>
</evidence>
<dbReference type="EMBL" id="NWSH01000255">
    <property type="protein sequence ID" value="PCG77988.1"/>
    <property type="molecule type" value="Genomic_DNA"/>
</dbReference>
<accession>A0A2A4K232</accession>
<feature type="region of interest" description="Disordered" evidence="1">
    <location>
        <begin position="431"/>
        <end position="467"/>
    </location>
</feature>
<organism evidence="2">
    <name type="scientific">Heliothis virescens</name>
    <name type="common">Tobacco budworm moth</name>
    <dbReference type="NCBI Taxonomy" id="7102"/>
    <lineage>
        <taxon>Eukaryota</taxon>
        <taxon>Metazoa</taxon>
        <taxon>Ecdysozoa</taxon>
        <taxon>Arthropoda</taxon>
        <taxon>Hexapoda</taxon>
        <taxon>Insecta</taxon>
        <taxon>Pterygota</taxon>
        <taxon>Neoptera</taxon>
        <taxon>Endopterygota</taxon>
        <taxon>Lepidoptera</taxon>
        <taxon>Glossata</taxon>
        <taxon>Ditrysia</taxon>
        <taxon>Noctuoidea</taxon>
        <taxon>Noctuidae</taxon>
        <taxon>Heliothinae</taxon>
        <taxon>Heliothis</taxon>
    </lineage>
</organism>
<feature type="compositionally biased region" description="Basic residues" evidence="1">
    <location>
        <begin position="140"/>
        <end position="153"/>
    </location>
</feature>
<protein>
    <submittedName>
        <fullName evidence="2">Uncharacterized protein</fullName>
    </submittedName>
</protein>
<dbReference type="AlphaFoldDB" id="A0A2A4K232"/>